<dbReference type="RefSeq" id="WP_129087049.1">
    <property type="nucleotide sequence ID" value="NZ_CP053836.1"/>
</dbReference>
<sequence length="78" mass="8705">MHKIIVENECGCFKRSDLENNLSISSKDEALSKAIEMKDRMNSEFCGKHDFQLQEDSNNFVIAFKAQKSTCCGGGHCG</sequence>
<name>A0A4Q1AL28_9BACT</name>
<dbReference type="EMBL" id="PDKK01000005">
    <property type="protein sequence ID" value="RXK05840.1"/>
    <property type="molecule type" value="Genomic_DNA"/>
</dbReference>
<comment type="caution">
    <text evidence="1">The sequence shown here is derived from an EMBL/GenBank/DDBJ whole genome shotgun (WGS) entry which is preliminary data.</text>
</comment>
<reference evidence="1 2" key="1">
    <citation type="submission" date="2017-10" db="EMBL/GenBank/DDBJ databases">
        <title>Genomics of the genus Arcobacter.</title>
        <authorList>
            <person name="Perez-Cataluna A."/>
            <person name="Figueras M.J."/>
        </authorList>
    </citation>
    <scope>NUCLEOTIDE SEQUENCE [LARGE SCALE GENOMIC DNA]</scope>
    <source>
        <strain evidence="1 2">CECT 8441</strain>
    </source>
</reference>
<dbReference type="Proteomes" id="UP000289758">
    <property type="component" value="Unassembled WGS sequence"/>
</dbReference>
<keyword evidence="2" id="KW-1185">Reference proteome</keyword>
<protein>
    <submittedName>
        <fullName evidence="1">Uncharacterized protein</fullName>
    </submittedName>
</protein>
<evidence type="ECO:0000313" key="1">
    <source>
        <dbReference type="EMBL" id="RXK05840.1"/>
    </source>
</evidence>
<dbReference type="AlphaFoldDB" id="A0A4Q1AL28"/>
<dbReference type="OrthoDB" id="5344242at2"/>
<gene>
    <name evidence="1" type="ORF">CRV07_07145</name>
</gene>
<evidence type="ECO:0000313" key="2">
    <source>
        <dbReference type="Proteomes" id="UP000289758"/>
    </source>
</evidence>
<organism evidence="1 2">
    <name type="scientific">Halarcobacter ebronensis</name>
    <dbReference type="NCBI Taxonomy" id="1462615"/>
    <lineage>
        <taxon>Bacteria</taxon>
        <taxon>Pseudomonadati</taxon>
        <taxon>Campylobacterota</taxon>
        <taxon>Epsilonproteobacteria</taxon>
        <taxon>Campylobacterales</taxon>
        <taxon>Arcobacteraceae</taxon>
        <taxon>Halarcobacter</taxon>
    </lineage>
</organism>
<proteinExistence type="predicted"/>
<accession>A0A4Q1AL28</accession>